<dbReference type="Pfam" id="PF13191">
    <property type="entry name" value="AAA_16"/>
    <property type="match status" value="1"/>
</dbReference>
<comment type="caution">
    <text evidence="7">The sequence shown here is derived from an EMBL/GenBank/DDBJ whole genome shotgun (WGS) entry which is preliminary data.</text>
</comment>
<dbReference type="SUPFAM" id="SSF52540">
    <property type="entry name" value="P-loop containing nucleoside triphosphate hydrolases"/>
    <property type="match status" value="1"/>
</dbReference>
<organism evidence="7 8">
    <name type="scientific">Actinoplanes aureus</name>
    <dbReference type="NCBI Taxonomy" id="2792083"/>
    <lineage>
        <taxon>Bacteria</taxon>
        <taxon>Bacillati</taxon>
        <taxon>Actinomycetota</taxon>
        <taxon>Actinomycetes</taxon>
        <taxon>Micromonosporales</taxon>
        <taxon>Micromonosporaceae</taxon>
        <taxon>Actinoplanes</taxon>
    </lineage>
</organism>
<feature type="domain" description="OmpR/PhoB-type" evidence="6">
    <location>
        <begin position="1"/>
        <end position="98"/>
    </location>
</feature>
<dbReference type="PROSITE" id="PS51755">
    <property type="entry name" value="OMPR_PHOB"/>
    <property type="match status" value="1"/>
</dbReference>
<dbReference type="InterPro" id="IPR016032">
    <property type="entry name" value="Sig_transdc_resp-reg_C-effctor"/>
</dbReference>
<dbReference type="InterPro" id="IPR001867">
    <property type="entry name" value="OmpR/PhoB-type_DNA-bd"/>
</dbReference>
<dbReference type="InterPro" id="IPR051677">
    <property type="entry name" value="AfsR-DnrI-RedD_regulator"/>
</dbReference>
<feature type="DNA-binding region" description="OmpR/PhoB-type" evidence="5">
    <location>
        <begin position="1"/>
        <end position="98"/>
    </location>
</feature>
<keyword evidence="3 5" id="KW-0238">DNA-binding</keyword>
<dbReference type="PANTHER" id="PTHR35807">
    <property type="entry name" value="TRANSCRIPTIONAL REGULATOR REDD-RELATED"/>
    <property type="match status" value="1"/>
</dbReference>
<keyword evidence="4" id="KW-0804">Transcription</keyword>
<dbReference type="GO" id="GO:0006355">
    <property type="term" value="P:regulation of DNA-templated transcription"/>
    <property type="evidence" value="ECO:0007669"/>
    <property type="project" value="InterPro"/>
</dbReference>
<dbReference type="SMART" id="SM01043">
    <property type="entry name" value="BTAD"/>
    <property type="match status" value="1"/>
</dbReference>
<dbReference type="Gene3D" id="1.25.40.10">
    <property type="entry name" value="Tetratricopeptide repeat domain"/>
    <property type="match status" value="1"/>
</dbReference>
<evidence type="ECO:0000256" key="1">
    <source>
        <dbReference type="ARBA" id="ARBA00005820"/>
    </source>
</evidence>
<reference evidence="7" key="1">
    <citation type="submission" date="2020-11" db="EMBL/GenBank/DDBJ databases">
        <title>Isolation and identification of active actinomycetes.</title>
        <authorList>
            <person name="Sun X."/>
        </authorList>
    </citation>
    <scope>NUCLEOTIDE SEQUENCE</scope>
    <source>
        <strain evidence="7">NEAU-A11</strain>
    </source>
</reference>
<evidence type="ECO:0000256" key="2">
    <source>
        <dbReference type="ARBA" id="ARBA00023015"/>
    </source>
</evidence>
<dbReference type="GO" id="GO:0003677">
    <property type="term" value="F:DNA binding"/>
    <property type="evidence" value="ECO:0007669"/>
    <property type="project" value="UniProtKB-UniRule"/>
</dbReference>
<dbReference type="EMBL" id="JADQTO010000004">
    <property type="protein sequence ID" value="MBG0561972.1"/>
    <property type="molecule type" value="Genomic_DNA"/>
</dbReference>
<comment type="similarity">
    <text evidence="1">Belongs to the AfsR/DnrI/RedD regulatory family.</text>
</comment>
<dbReference type="AlphaFoldDB" id="A0A931FWN9"/>
<sequence>MRVSVLGQLTVTDADGNPLPAGELPRRARQVLAVLAARHDRIQSKDSLADSVWGTDLPGNHVAALEHYVSVIRRRLQPQGSAATWFIVTRSGGYLFDTSRADLDLARLRRLVRELDAYGPDCPEQLAAQESILALARQLPFPEDPYAEWAEPVRTEVQAAAVNALLKHAAAVLSQDAARSLRLAHEVMELNPFLESGYRAAMIAAIALDRQDDALRIFERCRQLLDEELGVAPSAELVRLQRSVLASRGPAAEPGPPPAPVVPRLTVVRPEPPRERFLGRLTELRVLIEPDPPPVVHIVGPAGSGKSAFLAELERHQPGRVGIGHGASSVGVLRHAWLGTALAQLDVSPEVLAVIDAAGPEQPLRRSELELVASAFAGPEPAFVAVDDAADLDAASVAELSWLSRHCPSLRIVLTYCYPSQIADRPLSGLGTPVVLRLEPLHEQDLTVLGDNTVLERTGGIPALVAVARRPAEVTHAVAMQIARQRTRWMPEPAWEILRLCAILGELGPAELSTLTGYSLPELLSCVDRLVHAHLLTETGDGRAGHRSSLIRAAVAGQVSTASALYLRKQLAAAS</sequence>
<evidence type="ECO:0000256" key="4">
    <source>
        <dbReference type="ARBA" id="ARBA00023163"/>
    </source>
</evidence>
<dbReference type="InterPro" id="IPR036388">
    <property type="entry name" value="WH-like_DNA-bd_sf"/>
</dbReference>
<dbReference type="Gene3D" id="1.10.10.10">
    <property type="entry name" value="Winged helix-like DNA-binding domain superfamily/Winged helix DNA-binding domain"/>
    <property type="match status" value="1"/>
</dbReference>
<keyword evidence="2" id="KW-0805">Transcription regulation</keyword>
<dbReference type="RefSeq" id="WP_196413754.1">
    <property type="nucleotide sequence ID" value="NZ_JADQTO010000004.1"/>
</dbReference>
<evidence type="ECO:0000313" key="7">
    <source>
        <dbReference type="EMBL" id="MBG0561972.1"/>
    </source>
</evidence>
<dbReference type="SUPFAM" id="SSF48452">
    <property type="entry name" value="TPR-like"/>
    <property type="match status" value="1"/>
</dbReference>
<dbReference type="InterPro" id="IPR041664">
    <property type="entry name" value="AAA_16"/>
</dbReference>
<gene>
    <name evidence="7" type="ORF">I4J89_10900</name>
</gene>
<evidence type="ECO:0000259" key="6">
    <source>
        <dbReference type="PROSITE" id="PS51755"/>
    </source>
</evidence>
<proteinExistence type="inferred from homology"/>
<dbReference type="SUPFAM" id="SSF46894">
    <property type="entry name" value="C-terminal effector domain of the bipartite response regulators"/>
    <property type="match status" value="1"/>
</dbReference>
<dbReference type="InterPro" id="IPR027417">
    <property type="entry name" value="P-loop_NTPase"/>
</dbReference>
<evidence type="ECO:0000256" key="5">
    <source>
        <dbReference type="PROSITE-ProRule" id="PRU01091"/>
    </source>
</evidence>
<evidence type="ECO:0000313" key="8">
    <source>
        <dbReference type="Proteomes" id="UP000598146"/>
    </source>
</evidence>
<dbReference type="Proteomes" id="UP000598146">
    <property type="component" value="Unassembled WGS sequence"/>
</dbReference>
<evidence type="ECO:0000256" key="3">
    <source>
        <dbReference type="ARBA" id="ARBA00023125"/>
    </source>
</evidence>
<dbReference type="Pfam" id="PF03704">
    <property type="entry name" value="BTAD"/>
    <property type="match status" value="1"/>
</dbReference>
<dbReference type="GO" id="GO:0000160">
    <property type="term" value="P:phosphorelay signal transduction system"/>
    <property type="evidence" value="ECO:0007669"/>
    <property type="project" value="InterPro"/>
</dbReference>
<name>A0A931FWN9_9ACTN</name>
<keyword evidence="8" id="KW-1185">Reference proteome</keyword>
<dbReference type="InterPro" id="IPR011990">
    <property type="entry name" value="TPR-like_helical_dom_sf"/>
</dbReference>
<dbReference type="SMART" id="SM00862">
    <property type="entry name" value="Trans_reg_C"/>
    <property type="match status" value="1"/>
</dbReference>
<dbReference type="InterPro" id="IPR005158">
    <property type="entry name" value="BTAD"/>
</dbReference>
<accession>A0A931FWN9</accession>
<dbReference type="Pfam" id="PF00486">
    <property type="entry name" value="Trans_reg_C"/>
    <property type="match status" value="1"/>
</dbReference>
<protein>
    <submittedName>
        <fullName evidence="7">Winged helix-turn-helix domain-containing protein</fullName>
    </submittedName>
</protein>
<dbReference type="PANTHER" id="PTHR35807:SF1">
    <property type="entry name" value="TRANSCRIPTIONAL REGULATOR REDD"/>
    <property type="match status" value="1"/>
</dbReference>